<feature type="domain" description="S1 motif" evidence="2">
    <location>
        <begin position="209"/>
        <end position="278"/>
    </location>
</feature>
<feature type="domain" description="S1 motif" evidence="2">
    <location>
        <begin position="295"/>
        <end position="361"/>
    </location>
</feature>
<dbReference type="PANTHER" id="PTHR47559:SF1">
    <property type="entry name" value="OS03G0844900 PROTEIN"/>
    <property type="match status" value="1"/>
</dbReference>
<feature type="domain" description="S1 motif" evidence="2">
    <location>
        <begin position="114"/>
        <end position="192"/>
    </location>
</feature>
<dbReference type="PROSITE" id="PS50126">
    <property type="entry name" value="S1"/>
    <property type="match status" value="4"/>
</dbReference>
<dbReference type="FunFam" id="2.40.50.140:FF:000103">
    <property type="entry name" value="protein RRP5 homolog"/>
    <property type="match status" value="1"/>
</dbReference>
<dbReference type="InterPro" id="IPR012340">
    <property type="entry name" value="NA-bd_OB-fold"/>
</dbReference>
<dbReference type="EMBL" id="MGJN01000020">
    <property type="protein sequence ID" value="OGN06365.1"/>
    <property type="molecule type" value="Genomic_DNA"/>
</dbReference>
<evidence type="ECO:0000313" key="3">
    <source>
        <dbReference type="EMBL" id="OGN06365.1"/>
    </source>
</evidence>
<dbReference type="InterPro" id="IPR035104">
    <property type="entry name" value="Ribosomal_protein_S1-like"/>
</dbReference>
<accession>A0A1F8EZS6</accession>
<dbReference type="GO" id="GO:0003676">
    <property type="term" value="F:nucleic acid binding"/>
    <property type="evidence" value="ECO:0007669"/>
    <property type="project" value="InterPro"/>
</dbReference>
<dbReference type="CDD" id="cd00164">
    <property type="entry name" value="S1_like"/>
    <property type="match status" value="1"/>
</dbReference>
<dbReference type="SUPFAM" id="SSF50249">
    <property type="entry name" value="Nucleic acid-binding proteins"/>
    <property type="match status" value="4"/>
</dbReference>
<name>A0A1F8EZS6_9BACT</name>
<evidence type="ECO:0000259" key="2">
    <source>
        <dbReference type="PROSITE" id="PS50126"/>
    </source>
</evidence>
<feature type="domain" description="S1 motif" evidence="2">
    <location>
        <begin position="29"/>
        <end position="96"/>
    </location>
</feature>
<evidence type="ECO:0000256" key="1">
    <source>
        <dbReference type="ARBA" id="ARBA00025604"/>
    </source>
</evidence>
<gene>
    <name evidence="3" type="ORF">A3B86_04330</name>
</gene>
<proteinExistence type="predicted"/>
<dbReference type="AlphaFoldDB" id="A0A1F8EZS6"/>
<dbReference type="Pfam" id="PF00575">
    <property type="entry name" value="S1"/>
    <property type="match status" value="3"/>
</dbReference>
<dbReference type="PRINTS" id="PR00681">
    <property type="entry name" value="RIBOSOMALS1"/>
</dbReference>
<comment type="caution">
    <text evidence="3">The sequence shown here is derived from an EMBL/GenBank/DDBJ whole genome shotgun (WGS) entry which is preliminary data.</text>
</comment>
<dbReference type="InterPro" id="IPR003029">
    <property type="entry name" value="S1_domain"/>
</dbReference>
<protein>
    <recommendedName>
        <fullName evidence="2">S1 motif domain-containing protein</fullName>
    </recommendedName>
</protein>
<dbReference type="Proteomes" id="UP000176834">
    <property type="component" value="Unassembled WGS sequence"/>
</dbReference>
<dbReference type="SMART" id="SM00316">
    <property type="entry name" value="S1"/>
    <property type="match status" value="4"/>
</dbReference>
<evidence type="ECO:0000313" key="4">
    <source>
        <dbReference type="Proteomes" id="UP000176834"/>
    </source>
</evidence>
<dbReference type="InterPro" id="IPR052757">
    <property type="entry name" value="Ribosomal_protein_S1"/>
</dbReference>
<comment type="function">
    <text evidence="1">Binds mRNA; thus facilitating recognition of the initiation point. It is needed to translate mRNA with a short Shine-Dalgarno (SD) purine-rich sequence.</text>
</comment>
<dbReference type="Gene3D" id="2.40.50.140">
    <property type="entry name" value="Nucleic acid-binding proteins"/>
    <property type="match status" value="4"/>
</dbReference>
<sequence length="365" mass="40365">MQTITMDNSQIKSMKDLLAKEDFGLPKAGQLLQGEIINISKSNVFIDLGPIGIGIVYPGQFYDNPDRMKGLKKGGHVSVMLIELENDEGYRELSLKAAQLTTAWEDIREKMEKGELVNTTIVNINKGGLIVELSGIQGFLPLSQLSGEHYPKVEGGDTTKIVQALQKFKGQEFKVKIIDFNEAENKLIVSERAIKEEAAKEELAKLTVGQIIDGEITEVTDFGAFVRLSDTLDALIHSSEIDWKFVDNPKDILKAGEKIKAKIINLDMATGRVFLSLKALKDDPWLKIDDKYQAGQKIKGKVIKIRQNGAFIELPGNIIGLLPASELGDKSPAEILEQGKEYDMAIVSIDAKDHKLSLTLEKTTE</sequence>
<dbReference type="PANTHER" id="PTHR47559">
    <property type="entry name" value="OS03G0844900 PROTEIN"/>
    <property type="match status" value="1"/>
</dbReference>
<reference evidence="3 4" key="1">
    <citation type="journal article" date="2016" name="Nat. Commun.">
        <title>Thousands of microbial genomes shed light on interconnected biogeochemical processes in an aquifer system.</title>
        <authorList>
            <person name="Anantharaman K."/>
            <person name="Brown C.T."/>
            <person name="Hug L.A."/>
            <person name="Sharon I."/>
            <person name="Castelle C.J."/>
            <person name="Probst A.J."/>
            <person name="Thomas B.C."/>
            <person name="Singh A."/>
            <person name="Wilkins M.J."/>
            <person name="Karaoz U."/>
            <person name="Brodie E.L."/>
            <person name="Williams K.H."/>
            <person name="Hubbard S.S."/>
            <person name="Banfield J.F."/>
        </authorList>
    </citation>
    <scope>NUCLEOTIDE SEQUENCE [LARGE SCALE GENOMIC DNA]</scope>
</reference>
<organism evidence="3 4">
    <name type="scientific">Candidatus Yanofskybacteria bacterium RIFCSPHIGHO2_02_FULL_38_22b</name>
    <dbReference type="NCBI Taxonomy" id="1802673"/>
    <lineage>
        <taxon>Bacteria</taxon>
        <taxon>Candidatus Yanofskyibacteriota</taxon>
    </lineage>
</organism>
<dbReference type="CDD" id="cd04465">
    <property type="entry name" value="S1_RPS1_repeat_ec2_hs2"/>
    <property type="match status" value="1"/>
</dbReference>